<sequence length="140" mass="16126">MSTISRESSLLPEQQRSVQDDGWFDHLFGEDLKLRSEGHCSSLIYDYVCTSIKLLEAKNRELESKLERKLNQYPKVQTRSKKVKDENDESQETDHSTLLEAEVSNIAENIVSSSTAKRQSQLDLWRTSCKALLDELLFES</sequence>
<organism evidence="2 3">
    <name type="scientific">Gregarina niphandrodes</name>
    <name type="common">Septate eugregarine</name>
    <dbReference type="NCBI Taxonomy" id="110365"/>
    <lineage>
        <taxon>Eukaryota</taxon>
        <taxon>Sar</taxon>
        <taxon>Alveolata</taxon>
        <taxon>Apicomplexa</taxon>
        <taxon>Conoidasida</taxon>
        <taxon>Gregarinasina</taxon>
        <taxon>Eugregarinorida</taxon>
        <taxon>Gregarinidae</taxon>
        <taxon>Gregarina</taxon>
    </lineage>
</organism>
<comment type="caution">
    <text evidence="2">The sequence shown here is derived from an EMBL/GenBank/DDBJ whole genome shotgun (WGS) entry which is preliminary data.</text>
</comment>
<dbReference type="VEuPathDB" id="CryptoDB:GNI_132560"/>
<feature type="region of interest" description="Disordered" evidence="1">
    <location>
        <begin position="75"/>
        <end position="98"/>
    </location>
</feature>
<proteinExistence type="predicted"/>
<keyword evidence="3" id="KW-1185">Reference proteome</keyword>
<reference evidence="2" key="1">
    <citation type="submission" date="2013-12" db="EMBL/GenBank/DDBJ databases">
        <authorList>
            <person name="Omoto C.K."/>
            <person name="Sibley D."/>
            <person name="Venepally P."/>
            <person name="Hadjithomas M."/>
            <person name="Karamycheva S."/>
            <person name="Brunk B."/>
            <person name="Roos D."/>
            <person name="Caler E."/>
            <person name="Lorenzi H."/>
        </authorList>
    </citation>
    <scope>NUCLEOTIDE SEQUENCE</scope>
</reference>
<evidence type="ECO:0000313" key="3">
    <source>
        <dbReference type="Proteomes" id="UP000019763"/>
    </source>
</evidence>
<evidence type="ECO:0000313" key="2">
    <source>
        <dbReference type="EMBL" id="EZG46949.1"/>
    </source>
</evidence>
<dbReference type="EMBL" id="AFNH02000988">
    <property type="protein sequence ID" value="EZG46949.1"/>
    <property type="molecule type" value="Genomic_DNA"/>
</dbReference>
<dbReference type="RefSeq" id="XP_011132224.1">
    <property type="nucleotide sequence ID" value="XM_011133922.1"/>
</dbReference>
<accession>A0A023B1X5</accession>
<dbReference type="Proteomes" id="UP000019763">
    <property type="component" value="Unassembled WGS sequence"/>
</dbReference>
<gene>
    <name evidence="2" type="ORF">GNI_132560</name>
</gene>
<protein>
    <submittedName>
        <fullName evidence="2">Uncharacterized protein</fullName>
    </submittedName>
</protein>
<dbReference type="AlphaFoldDB" id="A0A023B1X5"/>
<evidence type="ECO:0000256" key="1">
    <source>
        <dbReference type="SAM" id="MobiDB-lite"/>
    </source>
</evidence>
<dbReference type="GeneID" id="22914646"/>
<name>A0A023B1X5_GRENI</name>